<accession>A0ABW5XG73</accession>
<reference evidence="2" key="1">
    <citation type="journal article" date="2019" name="Int. J. Syst. Evol. Microbiol.">
        <title>The Global Catalogue of Microorganisms (GCM) 10K type strain sequencing project: providing services to taxonomists for standard genome sequencing and annotation.</title>
        <authorList>
            <consortium name="The Broad Institute Genomics Platform"/>
            <consortium name="The Broad Institute Genome Sequencing Center for Infectious Disease"/>
            <person name="Wu L."/>
            <person name="Ma J."/>
        </authorList>
    </citation>
    <scope>NUCLEOTIDE SEQUENCE [LARGE SCALE GENOMIC DNA]</scope>
    <source>
        <strain evidence="2">KCTC 33576</strain>
    </source>
</reference>
<sequence length="163" mass="17744">MITTLAPHVPTPTEPSNIDLDLVHDPDEMRLRLGRAVELPDPTAVCCAVAHAAVEALHGARPVQQLARLVSPHVYEQLAQRARVQQQVDRVNGVTPRAKVGNADATRTRPRASTRIVTARVLRVSPIAAEASIVLQDGPRARAAALRVEEFRGRWRVSALQIG</sequence>
<protein>
    <submittedName>
        <fullName evidence="1">Rv3235 family protein</fullName>
    </submittedName>
</protein>
<gene>
    <name evidence="1" type="ORF">ACFSYH_04450</name>
</gene>
<dbReference type="InterPro" id="IPR045596">
    <property type="entry name" value="DUF6459"/>
</dbReference>
<dbReference type="RefSeq" id="WP_377465380.1">
    <property type="nucleotide sequence ID" value="NZ_JBHUOP010000002.1"/>
</dbReference>
<evidence type="ECO:0000313" key="2">
    <source>
        <dbReference type="Proteomes" id="UP001597391"/>
    </source>
</evidence>
<dbReference type="EMBL" id="JBHUOP010000002">
    <property type="protein sequence ID" value="MFD2839818.1"/>
    <property type="molecule type" value="Genomic_DNA"/>
</dbReference>
<organism evidence="1 2">
    <name type="scientific">Populibacterium corticicola</name>
    <dbReference type="NCBI Taxonomy" id="1812826"/>
    <lineage>
        <taxon>Bacteria</taxon>
        <taxon>Bacillati</taxon>
        <taxon>Actinomycetota</taxon>
        <taxon>Actinomycetes</taxon>
        <taxon>Micrococcales</taxon>
        <taxon>Jonesiaceae</taxon>
        <taxon>Populibacterium</taxon>
    </lineage>
</organism>
<dbReference type="Pfam" id="PF20060">
    <property type="entry name" value="DUF6459"/>
    <property type="match status" value="1"/>
</dbReference>
<evidence type="ECO:0000313" key="1">
    <source>
        <dbReference type="EMBL" id="MFD2839818.1"/>
    </source>
</evidence>
<proteinExistence type="predicted"/>
<comment type="caution">
    <text evidence="1">The sequence shown here is derived from an EMBL/GenBank/DDBJ whole genome shotgun (WGS) entry which is preliminary data.</text>
</comment>
<name>A0ABW5XG73_9MICO</name>
<dbReference type="Proteomes" id="UP001597391">
    <property type="component" value="Unassembled WGS sequence"/>
</dbReference>
<keyword evidence="2" id="KW-1185">Reference proteome</keyword>